<accession>A0AA96V7R0</accession>
<dbReference type="EMBL" id="CP131062">
    <property type="protein sequence ID" value="WNY28284.1"/>
    <property type="molecule type" value="Genomic_DNA"/>
</dbReference>
<name>A0AA96V7R0_9EURY</name>
<keyword evidence="2" id="KW-1185">Reference proteome</keyword>
<dbReference type="Proteomes" id="UP001302662">
    <property type="component" value="Chromosome"/>
</dbReference>
<evidence type="ECO:0000313" key="2">
    <source>
        <dbReference type="Proteomes" id="UP001302662"/>
    </source>
</evidence>
<dbReference type="KEGG" id="mees:MmiEs2_04680"/>
<proteinExistence type="predicted"/>
<evidence type="ECO:0000313" key="1">
    <source>
        <dbReference type="EMBL" id="WNY28284.1"/>
    </source>
</evidence>
<sequence>MAFLKTIDMFSVNRLNVGAADSSAAARRQRRGGGNAAGAREPVRFFKKLSKPNCDFLKRNQNQIAVLKKEIKPKPRF</sequence>
<dbReference type="AlphaFoldDB" id="A0AA96V7R0"/>
<organism evidence="1 2">
    <name type="scientific">Methanimicrococcus stummii</name>
    <dbReference type="NCBI Taxonomy" id="3028294"/>
    <lineage>
        <taxon>Archaea</taxon>
        <taxon>Methanobacteriati</taxon>
        <taxon>Methanobacteriota</taxon>
        <taxon>Stenosarchaea group</taxon>
        <taxon>Methanomicrobia</taxon>
        <taxon>Methanosarcinales</taxon>
        <taxon>Methanosarcinaceae</taxon>
        <taxon>Methanimicrococcus</taxon>
    </lineage>
</organism>
<protein>
    <submittedName>
        <fullName evidence="1">Uncharacterized protein</fullName>
    </submittedName>
</protein>
<reference evidence="1 2" key="1">
    <citation type="submission" date="2023-07" db="EMBL/GenBank/DDBJ databases">
        <title>Closed genome sequence of Methanimicrococcus sp. Es2.</title>
        <authorList>
            <person name="Protasov E."/>
            <person name="Platt K."/>
            <person name="Reeh H."/>
            <person name="Poehlein A."/>
            <person name="Daniel R."/>
            <person name="Brune A."/>
        </authorList>
    </citation>
    <scope>NUCLEOTIDE SEQUENCE [LARGE SCALE GENOMIC DNA]</scope>
    <source>
        <strain evidence="1 2">Es2</strain>
    </source>
</reference>
<gene>
    <name evidence="1" type="ORF">MmiEs2_04680</name>
</gene>